<gene>
    <name evidence="1" type="ORF">DJ010_00305</name>
</gene>
<evidence type="ECO:0000313" key="2">
    <source>
        <dbReference type="Proteomes" id="UP000245507"/>
    </source>
</evidence>
<sequence length="288" mass="31831">MPPIVDWRHVSAADFRVPADHRLSDLTAELTELLGTPDSELRELALDVICTWIERGVYDDLLPGLGDGIATGLMAGIGESGTDTVFRRSFSALVVAEVIDRDSRRPRVSRTKIHEWGDRLATWFLMERDERGWVDGHGWAHAIAHGADAFGALARSPHCGPGELLVVLDVIGDRVTRTPGNVWYSGEPDRLAMTTLHVLRRGLVPDELVEAWLQRIATAARPRRDESTKSDVYLRTGNAAAFLRALYLQLALGPAAPPRRSDLVLLLVEHLRRTHPAYLGPSQHRAGS</sequence>
<keyword evidence="2" id="KW-1185">Reference proteome</keyword>
<evidence type="ECO:0008006" key="3">
    <source>
        <dbReference type="Google" id="ProtNLM"/>
    </source>
</evidence>
<proteinExistence type="predicted"/>
<dbReference type="AlphaFoldDB" id="A0A316TPI3"/>
<name>A0A316TPI3_9ACTN</name>
<dbReference type="RefSeq" id="WP_109691649.1">
    <property type="nucleotide sequence ID" value="NZ_QGDD01000001.1"/>
</dbReference>
<dbReference type="OrthoDB" id="7619731at2"/>
<dbReference type="EMBL" id="QGDD01000001">
    <property type="protein sequence ID" value="PWN04142.1"/>
    <property type="molecule type" value="Genomic_DNA"/>
</dbReference>
<dbReference type="InterPro" id="IPR021247">
    <property type="entry name" value="DUF2785"/>
</dbReference>
<dbReference type="Proteomes" id="UP000245507">
    <property type="component" value="Unassembled WGS sequence"/>
</dbReference>
<reference evidence="1 2" key="1">
    <citation type="submission" date="2018-05" db="EMBL/GenBank/DDBJ databases">
        <title>Nocardioides silvaticus genome.</title>
        <authorList>
            <person name="Li C."/>
            <person name="Wang G."/>
        </authorList>
    </citation>
    <scope>NUCLEOTIDE SEQUENCE [LARGE SCALE GENOMIC DNA]</scope>
    <source>
        <strain evidence="1 2">CCTCC AB 2018079</strain>
    </source>
</reference>
<organism evidence="1 2">
    <name type="scientific">Nocardioides silvaticus</name>
    <dbReference type="NCBI Taxonomy" id="2201891"/>
    <lineage>
        <taxon>Bacteria</taxon>
        <taxon>Bacillati</taxon>
        <taxon>Actinomycetota</taxon>
        <taxon>Actinomycetes</taxon>
        <taxon>Propionibacteriales</taxon>
        <taxon>Nocardioidaceae</taxon>
        <taxon>Nocardioides</taxon>
    </lineage>
</organism>
<comment type="caution">
    <text evidence="1">The sequence shown here is derived from an EMBL/GenBank/DDBJ whole genome shotgun (WGS) entry which is preliminary data.</text>
</comment>
<dbReference type="Pfam" id="PF10978">
    <property type="entry name" value="DUF2785"/>
    <property type="match status" value="1"/>
</dbReference>
<accession>A0A316TPI3</accession>
<evidence type="ECO:0000313" key="1">
    <source>
        <dbReference type="EMBL" id="PWN04142.1"/>
    </source>
</evidence>
<protein>
    <recommendedName>
        <fullName evidence="3">DUF2785 domain-containing protein</fullName>
    </recommendedName>
</protein>